<dbReference type="RefSeq" id="WP_126377016.1">
    <property type="nucleotide sequence ID" value="NZ_AP017378.1"/>
</dbReference>
<feature type="domain" description="4'-phosphopantetheinyl transferase" evidence="11">
    <location>
        <begin position="4"/>
        <end position="112"/>
    </location>
</feature>
<dbReference type="EMBL" id="AP017378">
    <property type="protein sequence ID" value="BBD07611.1"/>
    <property type="molecule type" value="Genomic_DNA"/>
</dbReference>
<evidence type="ECO:0000256" key="5">
    <source>
        <dbReference type="ARBA" id="ARBA00022842"/>
    </source>
</evidence>
<evidence type="ECO:0000256" key="1">
    <source>
        <dbReference type="ARBA" id="ARBA00022516"/>
    </source>
</evidence>
<sequence length="125" mass="13437">MIIGLGIDIVEVDRIEHSLERFGDRFVKRILTPAEIDIIRGDKVRFVAVRFAAKEAASKALGTGIAQGVGFQGMEILRDSLGKPILTFTDGAALRCQELGATHAHISLTHGRDTAAAVVVLENDS</sequence>
<dbReference type="OrthoDB" id="517356at2"/>
<evidence type="ECO:0000256" key="9">
    <source>
        <dbReference type="ARBA" id="ARBA00054726"/>
    </source>
</evidence>
<keyword evidence="5 10" id="KW-0460">Magnesium</keyword>
<dbReference type="GO" id="GO:0000287">
    <property type="term" value="F:magnesium ion binding"/>
    <property type="evidence" value="ECO:0007669"/>
    <property type="project" value="UniProtKB-UniRule"/>
</dbReference>
<accession>A0A2Z6AWL1</accession>
<dbReference type="AlphaFoldDB" id="A0A2Z6AWL1"/>
<comment type="similarity">
    <text evidence="10">Belongs to the P-Pant transferase superfamily. AcpS family.</text>
</comment>
<evidence type="ECO:0000256" key="4">
    <source>
        <dbReference type="ARBA" id="ARBA00022832"/>
    </source>
</evidence>
<comment type="cofactor">
    <cofactor evidence="10">
        <name>Mg(2+)</name>
        <dbReference type="ChEBI" id="CHEBI:18420"/>
    </cofactor>
</comment>
<keyword evidence="4 10" id="KW-0276">Fatty acid metabolism</keyword>
<name>A0A2Z6AWL1_9BACT</name>
<feature type="binding site" evidence="10">
    <location>
        <position position="8"/>
    </location>
    <ligand>
        <name>Mg(2+)</name>
        <dbReference type="ChEBI" id="CHEBI:18420"/>
    </ligand>
</feature>
<comment type="function">
    <text evidence="10">Transfers the 4'-phosphopantetheine moiety from coenzyme A to a Ser of acyl-carrier-protein.</text>
</comment>
<dbReference type="GO" id="GO:0005737">
    <property type="term" value="C:cytoplasm"/>
    <property type="evidence" value="ECO:0007669"/>
    <property type="project" value="UniProtKB-SubCell"/>
</dbReference>
<keyword evidence="10" id="KW-0963">Cytoplasm</keyword>
<evidence type="ECO:0000256" key="3">
    <source>
        <dbReference type="ARBA" id="ARBA00022723"/>
    </source>
</evidence>
<dbReference type="Pfam" id="PF01648">
    <property type="entry name" value="ACPS"/>
    <property type="match status" value="1"/>
</dbReference>
<dbReference type="GO" id="GO:0008897">
    <property type="term" value="F:holo-[acyl-carrier-protein] synthase activity"/>
    <property type="evidence" value="ECO:0007669"/>
    <property type="project" value="UniProtKB-UniRule"/>
</dbReference>
<comment type="function">
    <text evidence="9">Transfers the 4'-phosphopantetheine moiety from coenzyme A to the 'Ser-36' of acyl-carrier-protein.</text>
</comment>
<keyword evidence="2 10" id="KW-0808">Transferase</keyword>
<gene>
    <name evidence="10 12" type="primary">acpS</name>
    <name evidence="12" type="ORF">DFE_0885</name>
</gene>
<dbReference type="Proteomes" id="UP000269883">
    <property type="component" value="Chromosome"/>
</dbReference>
<feature type="binding site" evidence="10">
    <location>
        <position position="55"/>
    </location>
    <ligand>
        <name>Mg(2+)</name>
        <dbReference type="ChEBI" id="CHEBI:18420"/>
    </ligand>
</feature>
<dbReference type="KEGG" id="dfl:DFE_0885"/>
<keyword evidence="6 10" id="KW-0443">Lipid metabolism</keyword>
<evidence type="ECO:0000256" key="6">
    <source>
        <dbReference type="ARBA" id="ARBA00023098"/>
    </source>
</evidence>
<dbReference type="SUPFAM" id="SSF56214">
    <property type="entry name" value="4'-phosphopantetheinyl transferase"/>
    <property type="match status" value="1"/>
</dbReference>
<organism evidence="12 13">
    <name type="scientific">Desulfovibrio ferrophilus</name>
    <dbReference type="NCBI Taxonomy" id="241368"/>
    <lineage>
        <taxon>Bacteria</taxon>
        <taxon>Pseudomonadati</taxon>
        <taxon>Thermodesulfobacteriota</taxon>
        <taxon>Desulfovibrionia</taxon>
        <taxon>Desulfovibrionales</taxon>
        <taxon>Desulfovibrionaceae</taxon>
        <taxon>Desulfovibrio</taxon>
    </lineage>
</organism>
<evidence type="ECO:0000256" key="7">
    <source>
        <dbReference type="ARBA" id="ARBA00023160"/>
    </source>
</evidence>
<dbReference type="Gene3D" id="3.90.470.20">
    <property type="entry name" value="4'-phosphopantetheinyl transferase domain"/>
    <property type="match status" value="1"/>
</dbReference>
<dbReference type="GO" id="GO:0006633">
    <property type="term" value="P:fatty acid biosynthetic process"/>
    <property type="evidence" value="ECO:0007669"/>
    <property type="project" value="UniProtKB-UniRule"/>
</dbReference>
<comment type="subcellular location">
    <subcellularLocation>
        <location evidence="10">Cytoplasm</location>
    </subcellularLocation>
</comment>
<keyword evidence="7 10" id="KW-0275">Fatty acid biosynthesis</keyword>
<reference evidence="12 13" key="1">
    <citation type="journal article" date="2018" name="Sci. Adv.">
        <title>Multi-heme cytochromes provide a pathway for survival in energy-limited environments.</title>
        <authorList>
            <person name="Deng X."/>
            <person name="Dohmae N."/>
            <person name="Nealson K.H."/>
            <person name="Hashimoto K."/>
            <person name="Okamoto A."/>
        </authorList>
    </citation>
    <scope>NUCLEOTIDE SEQUENCE [LARGE SCALE GENOMIC DNA]</scope>
    <source>
        <strain evidence="12 13">IS5</strain>
    </source>
</reference>
<dbReference type="FunFam" id="3.90.470.20:FF:000001">
    <property type="entry name" value="Holo-[acyl-carrier-protein] synthase"/>
    <property type="match status" value="1"/>
</dbReference>
<evidence type="ECO:0000313" key="13">
    <source>
        <dbReference type="Proteomes" id="UP000269883"/>
    </source>
</evidence>
<dbReference type="InterPro" id="IPR004568">
    <property type="entry name" value="Ppantetheine-prot_Trfase_dom"/>
</dbReference>
<evidence type="ECO:0000313" key="12">
    <source>
        <dbReference type="EMBL" id="BBD07611.1"/>
    </source>
</evidence>
<evidence type="ECO:0000256" key="10">
    <source>
        <dbReference type="HAMAP-Rule" id="MF_00101"/>
    </source>
</evidence>
<dbReference type="NCBIfam" id="NF011251">
    <property type="entry name" value="PRK14657.1"/>
    <property type="match status" value="1"/>
</dbReference>
<dbReference type="NCBIfam" id="TIGR00556">
    <property type="entry name" value="pantethn_trn"/>
    <property type="match status" value="1"/>
</dbReference>
<dbReference type="InterPro" id="IPR008278">
    <property type="entry name" value="4-PPantetheinyl_Trfase_dom"/>
</dbReference>
<evidence type="ECO:0000259" key="11">
    <source>
        <dbReference type="Pfam" id="PF01648"/>
    </source>
</evidence>
<protein>
    <recommendedName>
        <fullName evidence="10">Holo-[acyl-carrier-protein] synthase</fullName>
        <shortName evidence="10">Holo-ACP synthase</shortName>
        <ecNumber evidence="10">2.7.8.7</ecNumber>
    </recommendedName>
    <alternativeName>
        <fullName evidence="10">4'-phosphopantetheinyl transferase AcpS</fullName>
    </alternativeName>
</protein>
<evidence type="ECO:0000256" key="2">
    <source>
        <dbReference type="ARBA" id="ARBA00022679"/>
    </source>
</evidence>
<evidence type="ECO:0000256" key="8">
    <source>
        <dbReference type="ARBA" id="ARBA00050875"/>
    </source>
</evidence>
<keyword evidence="1 10" id="KW-0444">Lipid biosynthesis</keyword>
<comment type="catalytic activity">
    <reaction evidence="8 10">
        <text>apo-[ACP] + CoA = holo-[ACP] + adenosine 3',5'-bisphosphate + H(+)</text>
        <dbReference type="Rhea" id="RHEA:12068"/>
        <dbReference type="Rhea" id="RHEA-COMP:9685"/>
        <dbReference type="Rhea" id="RHEA-COMP:9690"/>
        <dbReference type="ChEBI" id="CHEBI:15378"/>
        <dbReference type="ChEBI" id="CHEBI:29999"/>
        <dbReference type="ChEBI" id="CHEBI:57287"/>
        <dbReference type="ChEBI" id="CHEBI:58343"/>
        <dbReference type="ChEBI" id="CHEBI:64479"/>
        <dbReference type="EC" id="2.7.8.7"/>
    </reaction>
</comment>
<dbReference type="EC" id="2.7.8.7" evidence="10"/>
<dbReference type="InterPro" id="IPR037143">
    <property type="entry name" value="4-PPantetheinyl_Trfase_dom_sf"/>
</dbReference>
<dbReference type="NCBIfam" id="TIGR00516">
    <property type="entry name" value="acpS"/>
    <property type="match status" value="1"/>
</dbReference>
<dbReference type="InterPro" id="IPR002582">
    <property type="entry name" value="ACPS"/>
</dbReference>
<dbReference type="HAMAP" id="MF_00101">
    <property type="entry name" value="AcpS"/>
    <property type="match status" value="1"/>
</dbReference>
<keyword evidence="13" id="KW-1185">Reference proteome</keyword>
<keyword evidence="3 10" id="KW-0479">Metal-binding</keyword>
<proteinExistence type="inferred from homology"/>